<keyword evidence="3 6" id="KW-0812">Transmembrane</keyword>
<evidence type="ECO:0000313" key="8">
    <source>
        <dbReference type="Proteomes" id="UP001205311"/>
    </source>
</evidence>
<dbReference type="CDD" id="cd06173">
    <property type="entry name" value="MFS_MefA_like"/>
    <property type="match status" value="1"/>
</dbReference>
<dbReference type="InterPro" id="IPR036259">
    <property type="entry name" value="MFS_trans_sf"/>
</dbReference>
<feature type="transmembrane region" description="Helical" evidence="6">
    <location>
        <begin position="286"/>
        <end position="303"/>
    </location>
</feature>
<keyword evidence="8" id="KW-1185">Reference proteome</keyword>
<feature type="transmembrane region" description="Helical" evidence="6">
    <location>
        <begin position="53"/>
        <end position="73"/>
    </location>
</feature>
<feature type="transmembrane region" description="Helical" evidence="6">
    <location>
        <begin position="157"/>
        <end position="177"/>
    </location>
</feature>
<keyword evidence="4 6" id="KW-1133">Transmembrane helix</keyword>
<dbReference type="InterPro" id="IPR011701">
    <property type="entry name" value="MFS"/>
</dbReference>
<protein>
    <submittedName>
        <fullName evidence="7">Arabinose efflux permease, MFS family</fullName>
    </submittedName>
</protein>
<evidence type="ECO:0000313" key="7">
    <source>
        <dbReference type="EMBL" id="MCP2257121.1"/>
    </source>
</evidence>
<accession>A0ABT1HNN4</accession>
<feature type="transmembrane region" description="Helical" evidence="6">
    <location>
        <begin position="375"/>
        <end position="393"/>
    </location>
</feature>
<reference evidence="7 8" key="1">
    <citation type="submission" date="2022-06" db="EMBL/GenBank/DDBJ databases">
        <title>Genomic Encyclopedia of Archaeal and Bacterial Type Strains, Phase II (KMG-II): from individual species to whole genera.</title>
        <authorList>
            <person name="Goeker M."/>
        </authorList>
    </citation>
    <scope>NUCLEOTIDE SEQUENCE [LARGE SCALE GENOMIC DNA]</scope>
    <source>
        <strain evidence="7 8">DSM 40477</strain>
    </source>
</reference>
<comment type="caution">
    <text evidence="7">The sequence shown here is derived from an EMBL/GenBank/DDBJ whole genome shotgun (WGS) entry which is preliminary data.</text>
</comment>
<keyword evidence="5 6" id="KW-0472">Membrane</keyword>
<proteinExistence type="predicted"/>
<evidence type="ECO:0000256" key="4">
    <source>
        <dbReference type="ARBA" id="ARBA00022989"/>
    </source>
</evidence>
<dbReference type="Gene3D" id="1.20.1250.20">
    <property type="entry name" value="MFS general substrate transporter like domains"/>
    <property type="match status" value="1"/>
</dbReference>
<dbReference type="EMBL" id="JAMTCP010000003">
    <property type="protein sequence ID" value="MCP2257121.1"/>
    <property type="molecule type" value="Genomic_DNA"/>
</dbReference>
<dbReference type="Proteomes" id="UP001205311">
    <property type="component" value="Unassembled WGS sequence"/>
</dbReference>
<dbReference type="PANTHER" id="PTHR23513:SF11">
    <property type="entry name" value="STAPHYLOFERRIN A TRANSPORTER"/>
    <property type="match status" value="1"/>
</dbReference>
<feature type="transmembrane region" description="Helical" evidence="6">
    <location>
        <begin position="20"/>
        <end position="41"/>
    </location>
</feature>
<feature type="transmembrane region" description="Helical" evidence="6">
    <location>
        <begin position="309"/>
        <end position="329"/>
    </location>
</feature>
<evidence type="ECO:0000256" key="6">
    <source>
        <dbReference type="SAM" id="Phobius"/>
    </source>
</evidence>
<dbReference type="PANTHER" id="PTHR23513">
    <property type="entry name" value="INTEGRAL MEMBRANE EFFLUX PROTEIN-RELATED"/>
    <property type="match status" value="1"/>
</dbReference>
<feature type="transmembrane region" description="Helical" evidence="6">
    <location>
        <begin position="80"/>
        <end position="101"/>
    </location>
</feature>
<gene>
    <name evidence="7" type="ORF">LX15_000806</name>
</gene>
<keyword evidence="2" id="KW-1003">Cell membrane</keyword>
<dbReference type="RefSeq" id="WP_253668092.1">
    <property type="nucleotide sequence ID" value="NZ_JAMTCP010000003.1"/>
</dbReference>
<feature type="transmembrane region" description="Helical" evidence="6">
    <location>
        <begin position="255"/>
        <end position="274"/>
    </location>
</feature>
<organism evidence="7 8">
    <name type="scientific">Streptoalloteichus tenebrarius (strain ATCC 17920 / DSM 40477 / JCM 4838 / CBS 697.72 / NBRC 16177 / NCIMB 11028 / NRRL B-12390 / A12253. 1 / ISP 5477)</name>
    <name type="common">Streptomyces tenebrarius</name>
    <dbReference type="NCBI Taxonomy" id="1933"/>
    <lineage>
        <taxon>Bacteria</taxon>
        <taxon>Bacillati</taxon>
        <taxon>Actinomycetota</taxon>
        <taxon>Actinomycetes</taxon>
        <taxon>Pseudonocardiales</taxon>
        <taxon>Pseudonocardiaceae</taxon>
        <taxon>Streptoalloteichus</taxon>
    </lineage>
</organism>
<dbReference type="Pfam" id="PF07690">
    <property type="entry name" value="MFS_1"/>
    <property type="match status" value="1"/>
</dbReference>
<sequence>MPPTSRFLSRTLTPPFRGFFLGRLVSLLGSAMNPVALALAVLDASGRPRDLGVVLAAQIVPHLALLLVGGAVADRYSRRAVLVAANLGAGITQGAVAAVLITGRYDLPLVAGLGLANGALDAFASPALRGIVPELVAPDDLQRANALLASARNATKILGPTVAALLVVGVGGGWAIAVDALSYLAAAGLLARLPASTVAVRRGHLFADIRDGWREFLGIPWVWIVTLSCGLINLVHLGAWQVLGPQLTSERGGEALWGVVLSVRAIGLLVTSVVMCRVTLRHPLRAGLATGAVGGLALVALGLHADVPVLLASALVSGMGFTALGIAWDTALQQHVPRDALSRVSSYSDLLSYVTMPVSQLLIGPVAARWGGAPVAFWCGIAFAVVALTPLAARSVRNLPAAAPT</sequence>
<feature type="transmembrane region" description="Helical" evidence="6">
    <location>
        <begin position="221"/>
        <end position="243"/>
    </location>
</feature>
<name>A0ABT1HNN4_STRSD</name>
<evidence type="ECO:0000256" key="1">
    <source>
        <dbReference type="ARBA" id="ARBA00004651"/>
    </source>
</evidence>
<evidence type="ECO:0000256" key="5">
    <source>
        <dbReference type="ARBA" id="ARBA00023136"/>
    </source>
</evidence>
<comment type="subcellular location">
    <subcellularLocation>
        <location evidence="1">Cell membrane</location>
        <topology evidence="1">Multi-pass membrane protein</topology>
    </subcellularLocation>
</comment>
<dbReference type="SUPFAM" id="SSF103473">
    <property type="entry name" value="MFS general substrate transporter"/>
    <property type="match status" value="1"/>
</dbReference>
<evidence type="ECO:0000256" key="2">
    <source>
        <dbReference type="ARBA" id="ARBA00022475"/>
    </source>
</evidence>
<evidence type="ECO:0000256" key="3">
    <source>
        <dbReference type="ARBA" id="ARBA00022692"/>
    </source>
</evidence>